<dbReference type="Proteomes" id="UP000646244">
    <property type="component" value="Unassembled WGS sequence"/>
</dbReference>
<protein>
    <submittedName>
        <fullName evidence="2">Uncharacterized protein</fullName>
    </submittedName>
</protein>
<feature type="compositionally biased region" description="Basic residues" evidence="1">
    <location>
        <begin position="88"/>
        <end position="106"/>
    </location>
</feature>
<evidence type="ECO:0000313" key="3">
    <source>
        <dbReference type="Proteomes" id="UP000646244"/>
    </source>
</evidence>
<dbReference type="EMBL" id="BMVB01000038">
    <property type="protein sequence ID" value="GHC72868.1"/>
    <property type="molecule type" value="Genomic_DNA"/>
</dbReference>
<accession>A0A918WR50</accession>
<feature type="region of interest" description="Disordered" evidence="1">
    <location>
        <begin position="74"/>
        <end position="106"/>
    </location>
</feature>
<evidence type="ECO:0000313" key="2">
    <source>
        <dbReference type="EMBL" id="GHC72868.1"/>
    </source>
</evidence>
<name>A0A918WR50_STRCJ</name>
<sequence>MSDETDSGRAQMRPVFTCVICGCTYLPPKTMHYPQLGTDASPLHCSTPQCRSACAALPRSLRTAMAAMAWDRARPWMEQEPSTLPERARRRTRGRTRPRSARSKLG</sequence>
<reference evidence="2" key="1">
    <citation type="journal article" date="2014" name="Int. J. Syst. Evol. Microbiol.">
        <title>Complete genome sequence of Corynebacterium casei LMG S-19264T (=DSM 44701T), isolated from a smear-ripened cheese.</title>
        <authorList>
            <consortium name="US DOE Joint Genome Institute (JGI-PGF)"/>
            <person name="Walter F."/>
            <person name="Albersmeier A."/>
            <person name="Kalinowski J."/>
            <person name="Ruckert C."/>
        </authorList>
    </citation>
    <scope>NUCLEOTIDE SEQUENCE</scope>
    <source>
        <strain evidence="2">JCM 4633</strain>
    </source>
</reference>
<dbReference type="AlphaFoldDB" id="A0A918WR50"/>
<reference evidence="2" key="2">
    <citation type="submission" date="2020-09" db="EMBL/GenBank/DDBJ databases">
        <authorList>
            <person name="Sun Q."/>
            <person name="Ohkuma M."/>
        </authorList>
    </citation>
    <scope>NUCLEOTIDE SEQUENCE</scope>
    <source>
        <strain evidence="2">JCM 4633</strain>
    </source>
</reference>
<evidence type="ECO:0000256" key="1">
    <source>
        <dbReference type="SAM" id="MobiDB-lite"/>
    </source>
</evidence>
<proteinExistence type="predicted"/>
<organism evidence="2 3">
    <name type="scientific">Streptomyces cinnamoneus</name>
    <name type="common">Streptoverticillium cinnamoneum</name>
    <dbReference type="NCBI Taxonomy" id="53446"/>
    <lineage>
        <taxon>Bacteria</taxon>
        <taxon>Bacillati</taxon>
        <taxon>Actinomycetota</taxon>
        <taxon>Actinomycetes</taxon>
        <taxon>Kitasatosporales</taxon>
        <taxon>Streptomycetaceae</taxon>
        <taxon>Streptomyces</taxon>
        <taxon>Streptomyces cinnamoneus group</taxon>
    </lineage>
</organism>
<comment type="caution">
    <text evidence="2">The sequence shown here is derived from an EMBL/GenBank/DDBJ whole genome shotgun (WGS) entry which is preliminary data.</text>
</comment>
<gene>
    <name evidence="2" type="ORF">GCM10010507_60060</name>
</gene>